<dbReference type="SMART" id="SM00332">
    <property type="entry name" value="PP2Cc"/>
    <property type="match status" value="1"/>
</dbReference>
<dbReference type="Gramene" id="Jr08_15200_p1">
    <property type="protein sequence ID" value="cds.Jr08_15200_p1"/>
    <property type="gene ID" value="Jr08_15200"/>
</dbReference>
<evidence type="ECO:0000313" key="1">
    <source>
        <dbReference type="Proteomes" id="UP000235220"/>
    </source>
</evidence>
<dbReference type="CDD" id="cd00143">
    <property type="entry name" value="PP2Cc"/>
    <property type="match status" value="1"/>
</dbReference>
<dbReference type="KEGG" id="jre:108991277"/>
<accession>A0A6P9EPD9</accession>
<dbReference type="InterPro" id="IPR001932">
    <property type="entry name" value="PPM-type_phosphatase-like_dom"/>
</dbReference>
<sequence length="339" mass="36830">MGICGSVVSREIHDVEDGNENVLFLQGNNVSNGALVLCSLYSKQGSKGLNQDAAILHQGYGVEDGALCGVFDGHGKNGHVVSKLVCNHLPSLLLTQKSSLSKINAAVADDDSLQNHMDGIDDESMTSKSFHIWKEACISAFKVMDKEIKLQENFDCSCSGTTAVVAIRQDEDLVIANRGDSRAVLGMLTKNGVTAFQLTRDLKPGLPCEAERIKNCNGRVAALKQEPHIQRVWLPHDDTSGLAMSRAFGDFVLKDHGIIAIPEVYYHRLTSDDQFIILATDGVWDVLSNDQVAAIVWAAESEQAAAKVVVEAATTAWRKKYPTAKVDDCSVVCLFLQKK</sequence>
<reference evidence="2" key="1">
    <citation type="submission" date="2025-08" db="UniProtKB">
        <authorList>
            <consortium name="RefSeq"/>
        </authorList>
    </citation>
    <scope>IDENTIFICATION</scope>
    <source>
        <tissue evidence="2">Leaves</tissue>
    </source>
</reference>
<dbReference type="SUPFAM" id="SSF81606">
    <property type="entry name" value="PP2C-like"/>
    <property type="match status" value="1"/>
</dbReference>
<keyword evidence="1" id="KW-1185">Reference proteome</keyword>
<dbReference type="RefSeq" id="XP_035549449.1">
    <property type="nucleotide sequence ID" value="XM_035693556.1"/>
</dbReference>
<dbReference type="GO" id="GO:0004722">
    <property type="term" value="F:protein serine/threonine phosphatase activity"/>
    <property type="evidence" value="ECO:0000318"/>
    <property type="project" value="GO_Central"/>
</dbReference>
<proteinExistence type="predicted"/>
<dbReference type="Pfam" id="PF00481">
    <property type="entry name" value="PP2C"/>
    <property type="match status" value="1"/>
</dbReference>
<protein>
    <submittedName>
        <fullName evidence="2">Probable protein phosphatase 2C 72</fullName>
    </submittedName>
</protein>
<evidence type="ECO:0000313" key="2">
    <source>
        <dbReference type="RefSeq" id="XP_035549449.1"/>
    </source>
</evidence>
<gene>
    <name evidence="2" type="primary">LOC108991277</name>
</gene>
<dbReference type="AlphaFoldDB" id="A0A6P9EPD9"/>
<dbReference type="Gene3D" id="3.60.40.10">
    <property type="entry name" value="PPM-type phosphatase domain"/>
    <property type="match status" value="1"/>
</dbReference>
<organism evidence="1 2">
    <name type="scientific">Juglans regia</name>
    <name type="common">English walnut</name>
    <dbReference type="NCBI Taxonomy" id="51240"/>
    <lineage>
        <taxon>Eukaryota</taxon>
        <taxon>Viridiplantae</taxon>
        <taxon>Streptophyta</taxon>
        <taxon>Embryophyta</taxon>
        <taxon>Tracheophyta</taxon>
        <taxon>Spermatophyta</taxon>
        <taxon>Magnoliopsida</taxon>
        <taxon>eudicotyledons</taxon>
        <taxon>Gunneridae</taxon>
        <taxon>Pentapetalae</taxon>
        <taxon>rosids</taxon>
        <taxon>fabids</taxon>
        <taxon>Fagales</taxon>
        <taxon>Juglandaceae</taxon>
        <taxon>Juglans</taxon>
    </lineage>
</organism>
<dbReference type="OrthoDB" id="10264738at2759"/>
<dbReference type="FunCoup" id="A0A6P9EPD9">
    <property type="interactions" value="442"/>
</dbReference>
<dbReference type="PROSITE" id="PS51746">
    <property type="entry name" value="PPM_2"/>
    <property type="match status" value="1"/>
</dbReference>
<name>A0A6P9EPD9_JUGRE</name>
<dbReference type="InterPro" id="IPR015655">
    <property type="entry name" value="PP2C"/>
</dbReference>
<dbReference type="InterPro" id="IPR036457">
    <property type="entry name" value="PPM-type-like_dom_sf"/>
</dbReference>
<dbReference type="GO" id="GO:1902531">
    <property type="term" value="P:regulation of intracellular signal transduction"/>
    <property type="evidence" value="ECO:0000318"/>
    <property type="project" value="GO_Central"/>
</dbReference>
<dbReference type="PANTHER" id="PTHR47992">
    <property type="entry name" value="PROTEIN PHOSPHATASE"/>
    <property type="match status" value="1"/>
</dbReference>
<dbReference type="Proteomes" id="UP000235220">
    <property type="component" value="Chromosome 8"/>
</dbReference>
<dbReference type="GeneID" id="108991277"/>